<evidence type="ECO:0000256" key="7">
    <source>
        <dbReference type="ARBA" id="ARBA00023136"/>
    </source>
</evidence>
<dbReference type="Pfam" id="PF00507">
    <property type="entry name" value="Oxidored_q4"/>
    <property type="match status" value="1"/>
</dbReference>
<keyword evidence="6 9" id="KW-1133">Transmembrane helix</keyword>
<sequence length="107" mass="12462">MDVFIVMILVGIVFIILVMVSGFLQEDEFLTVYECGFDCALESRLSFSFRFFMLAMLFIVFDAEISLMMPLPYLFLFESMIILFVLFMVVLLVGTLYEIFLGSMEWV</sequence>
<feature type="transmembrane region" description="Helical" evidence="9">
    <location>
        <begin position="44"/>
        <end position="61"/>
    </location>
</feature>
<dbReference type="GO" id="GO:0030964">
    <property type="term" value="C:NADH dehydrogenase complex"/>
    <property type="evidence" value="ECO:0007669"/>
    <property type="project" value="TreeGrafter"/>
</dbReference>
<comment type="catalytic activity">
    <reaction evidence="8 9">
        <text>a ubiquinone + NADH + 5 H(+)(in) = a ubiquinol + NAD(+) + 4 H(+)(out)</text>
        <dbReference type="Rhea" id="RHEA:29091"/>
        <dbReference type="Rhea" id="RHEA-COMP:9565"/>
        <dbReference type="Rhea" id="RHEA-COMP:9566"/>
        <dbReference type="ChEBI" id="CHEBI:15378"/>
        <dbReference type="ChEBI" id="CHEBI:16389"/>
        <dbReference type="ChEBI" id="CHEBI:17976"/>
        <dbReference type="ChEBI" id="CHEBI:57540"/>
        <dbReference type="ChEBI" id="CHEBI:57945"/>
        <dbReference type="EC" id="7.1.1.2"/>
    </reaction>
</comment>
<feature type="transmembrane region" description="Helical" evidence="9">
    <location>
        <begin position="73"/>
        <end position="97"/>
    </location>
</feature>
<keyword evidence="9" id="KW-0679">Respiratory chain</keyword>
<evidence type="ECO:0000256" key="5">
    <source>
        <dbReference type="ARBA" id="ARBA00022692"/>
    </source>
</evidence>
<proteinExistence type="inferred from homology"/>
<dbReference type="GO" id="GO:0031966">
    <property type="term" value="C:mitochondrial membrane"/>
    <property type="evidence" value="ECO:0007669"/>
    <property type="project" value="UniProtKB-SubCell"/>
</dbReference>
<keyword evidence="5 9" id="KW-0812">Transmembrane</keyword>
<evidence type="ECO:0000256" key="6">
    <source>
        <dbReference type="ARBA" id="ARBA00022989"/>
    </source>
</evidence>
<dbReference type="GO" id="GO:0008137">
    <property type="term" value="F:NADH dehydrogenase (ubiquinone) activity"/>
    <property type="evidence" value="ECO:0007669"/>
    <property type="project" value="UniProtKB-UniRule"/>
</dbReference>
<evidence type="ECO:0000256" key="2">
    <source>
        <dbReference type="ARBA" id="ARBA00008472"/>
    </source>
</evidence>
<evidence type="ECO:0000256" key="4">
    <source>
        <dbReference type="ARBA" id="ARBA00022448"/>
    </source>
</evidence>
<evidence type="ECO:0000256" key="1">
    <source>
        <dbReference type="ARBA" id="ARBA00004370"/>
    </source>
</evidence>
<comment type="subcellular location">
    <subcellularLocation>
        <location evidence="1">Membrane</location>
    </subcellularLocation>
    <subcellularLocation>
        <location evidence="9">Mitochondrion membrane</location>
        <topology evidence="9">Multi-pass membrane protein</topology>
    </subcellularLocation>
</comment>
<keyword evidence="4 9" id="KW-0813">Transport</keyword>
<dbReference type="PANTHER" id="PTHR11058:SF9">
    <property type="entry name" value="NADH-UBIQUINONE OXIDOREDUCTASE CHAIN 3"/>
    <property type="match status" value="1"/>
</dbReference>
<dbReference type="PANTHER" id="PTHR11058">
    <property type="entry name" value="NADH-UBIQUINONE OXIDOREDUCTASE CHAIN 3"/>
    <property type="match status" value="1"/>
</dbReference>
<evidence type="ECO:0000313" key="10">
    <source>
        <dbReference type="EMBL" id="QBA91996.1"/>
    </source>
</evidence>
<accession>A0A411FEQ2</accession>
<dbReference type="EC" id="7.1.1.2" evidence="9"/>
<gene>
    <name evidence="10" type="primary">ND3</name>
</gene>
<dbReference type="InterPro" id="IPR000440">
    <property type="entry name" value="NADH_UbQ/plastoQ_OxRdtase_su3"/>
</dbReference>
<geneLocation type="mitochondrion" evidence="10"/>
<evidence type="ECO:0000256" key="8">
    <source>
        <dbReference type="ARBA" id="ARBA00049551"/>
    </source>
</evidence>
<keyword evidence="9" id="KW-1278">Translocase</keyword>
<comment type="function">
    <text evidence="9">Core subunit of the mitochondrial membrane respiratory chain NADH dehydrogenase (Complex I) which catalyzes electron transfer from NADH through the respiratory chain, using ubiquinone as an electron acceptor. Essential for the catalytic activity of complex I.</text>
</comment>
<reference evidence="10" key="1">
    <citation type="journal article" date="2019" name="Mitochondrial DNA Part B Resour">
        <title>Complete mitochondrial genomes of three troglophile cave spiders (Mesabolivar, pholcidae).</title>
        <authorList>
            <person name="Oliveira R.R.M."/>
            <person name="Vasconcelos S."/>
            <person name="Pires E.S."/>
            <person name="Pietrobon T."/>
            <person name="Prous X."/>
            <person name="Oliveira G."/>
        </authorList>
    </citation>
    <scope>NUCLEOTIDE SEQUENCE</scope>
    <source>
        <strain evidence="10">ITV1036I2</strain>
    </source>
</reference>
<dbReference type="Gene3D" id="1.20.58.1610">
    <property type="entry name" value="NADH:ubiquinone/plastoquinone oxidoreductase, chain 3"/>
    <property type="match status" value="1"/>
</dbReference>
<comment type="similarity">
    <text evidence="2 9">Belongs to the complex I subunit 3 family.</text>
</comment>
<keyword evidence="9" id="KW-0830">Ubiquinone</keyword>
<name>A0A411FEQ2_9ARAC</name>
<keyword evidence="9" id="KW-0249">Electron transport</keyword>
<evidence type="ECO:0000256" key="9">
    <source>
        <dbReference type="RuleBase" id="RU003640"/>
    </source>
</evidence>
<dbReference type="EMBL" id="MH643813">
    <property type="protein sequence ID" value="QBA91996.1"/>
    <property type="molecule type" value="Genomic_DNA"/>
</dbReference>
<keyword evidence="9" id="KW-0520">NAD</keyword>
<dbReference type="InterPro" id="IPR038430">
    <property type="entry name" value="NDAH_ubi_oxred_su3_sf"/>
</dbReference>
<protein>
    <recommendedName>
        <fullName evidence="3 9">NADH-ubiquinone oxidoreductase chain 3</fullName>
        <ecNumber evidence="9">7.1.1.2</ecNumber>
    </recommendedName>
</protein>
<evidence type="ECO:0000256" key="3">
    <source>
        <dbReference type="ARBA" id="ARBA00021007"/>
    </source>
</evidence>
<keyword evidence="9 10" id="KW-0496">Mitochondrion</keyword>
<dbReference type="AlphaFoldDB" id="A0A411FEQ2"/>
<feature type="transmembrane region" description="Helical" evidence="9">
    <location>
        <begin position="5"/>
        <end position="24"/>
    </location>
</feature>
<keyword evidence="7 9" id="KW-0472">Membrane</keyword>
<organism evidence="10">
    <name type="scientific">Mesabolivar sp. ITV1036I2</name>
    <dbReference type="NCBI Taxonomy" id="2508675"/>
    <lineage>
        <taxon>Eukaryota</taxon>
        <taxon>Metazoa</taxon>
        <taxon>Ecdysozoa</taxon>
        <taxon>Arthropoda</taxon>
        <taxon>Chelicerata</taxon>
        <taxon>Arachnida</taxon>
        <taxon>Araneae</taxon>
        <taxon>Araneomorphae</taxon>
        <taxon>Haplogynae</taxon>
        <taxon>Pholcoidea</taxon>
        <taxon>Pholcidae</taxon>
        <taxon>Mesabolivar</taxon>
    </lineage>
</organism>